<name>A0A653WKZ3_BACMY</name>
<evidence type="ECO:0000313" key="1">
    <source>
        <dbReference type="EMBL" id="VXC19570.1"/>
    </source>
</evidence>
<organism evidence="1 2">
    <name type="scientific">Bacillus mycoides</name>
    <dbReference type="NCBI Taxonomy" id="1405"/>
    <lineage>
        <taxon>Bacteria</taxon>
        <taxon>Bacillati</taxon>
        <taxon>Bacillota</taxon>
        <taxon>Bacilli</taxon>
        <taxon>Bacillales</taxon>
        <taxon>Bacillaceae</taxon>
        <taxon>Bacillus</taxon>
        <taxon>Bacillus cereus group</taxon>
    </lineage>
</organism>
<proteinExistence type="predicted"/>
<dbReference type="AlphaFoldDB" id="A0A653WKZ3"/>
<protein>
    <submittedName>
        <fullName evidence="1">Uncharacterized protein</fullName>
    </submittedName>
</protein>
<dbReference type="Proteomes" id="UP000437562">
    <property type="component" value="Unassembled WGS sequence"/>
</dbReference>
<gene>
    <name evidence="1" type="ORF">BACI71_30202</name>
</gene>
<evidence type="ECO:0000313" key="2">
    <source>
        <dbReference type="Proteomes" id="UP000437562"/>
    </source>
</evidence>
<accession>A0A653WKZ3</accession>
<dbReference type="EMBL" id="CABWMC010000023">
    <property type="protein sequence ID" value="VXC19570.1"/>
    <property type="molecule type" value="Genomic_DNA"/>
</dbReference>
<sequence length="62" mass="7491">MAYTYRLHTYSNVRNTYAITYVFLLFRKNTHFIENAHTIVEKKILKTKGVLYASYGRTYSYR</sequence>
<reference evidence="1 2" key="1">
    <citation type="submission" date="2019-10" db="EMBL/GenBank/DDBJ databases">
        <authorList>
            <person name="Karimi E."/>
        </authorList>
    </citation>
    <scope>NUCLEOTIDE SEQUENCE [LARGE SCALE GENOMIC DNA]</scope>
    <source>
        <strain evidence="1">Bacillus sp. 71</strain>
    </source>
</reference>